<reference evidence="2 3" key="1">
    <citation type="submission" date="2017-11" db="EMBL/GenBank/DDBJ databases">
        <title>Infants hospitalized years apart are colonized by the same room-sourced microbial strains.</title>
        <authorList>
            <person name="Brooks B."/>
            <person name="Olm M.R."/>
            <person name="Firek B.A."/>
            <person name="Baker R."/>
            <person name="Thomas B.C."/>
            <person name="Morowitz M.J."/>
            <person name="Banfield J.F."/>
        </authorList>
    </citation>
    <scope>NUCLEOTIDE SEQUENCE [LARGE SCALE GENOMIC DNA]</scope>
    <source>
        <strain evidence="2">S2_009_000_R2_76</strain>
    </source>
</reference>
<comment type="caution">
    <text evidence="2">The sequence shown here is derived from an EMBL/GenBank/DDBJ whole genome shotgun (WGS) entry which is preliminary data.</text>
</comment>
<sequence>MKRKRGGYLLDKSLDYPKRSASKCGKPTGVILALDHGFQRRTEAKYLPSPDPKLLDLSPKHQVKDGKDLNDLRKSE</sequence>
<feature type="region of interest" description="Disordered" evidence="1">
    <location>
        <begin position="46"/>
        <end position="76"/>
    </location>
</feature>
<evidence type="ECO:0000256" key="1">
    <source>
        <dbReference type="SAM" id="MobiDB-lite"/>
    </source>
</evidence>
<accession>A0A2W5EUJ5</accession>
<feature type="compositionally biased region" description="Basic and acidic residues" evidence="1">
    <location>
        <begin position="58"/>
        <end position="76"/>
    </location>
</feature>
<name>A0A2W5EUJ5_9SPHI</name>
<dbReference type="Proteomes" id="UP000249645">
    <property type="component" value="Unassembled WGS sequence"/>
</dbReference>
<dbReference type="EMBL" id="QFOI01000187">
    <property type="protein sequence ID" value="PZP47615.1"/>
    <property type="molecule type" value="Genomic_DNA"/>
</dbReference>
<protein>
    <submittedName>
        <fullName evidence="2">Uncharacterized protein</fullName>
    </submittedName>
</protein>
<organism evidence="2 3">
    <name type="scientific">Pseudopedobacter saltans</name>
    <dbReference type="NCBI Taxonomy" id="151895"/>
    <lineage>
        <taxon>Bacteria</taxon>
        <taxon>Pseudomonadati</taxon>
        <taxon>Bacteroidota</taxon>
        <taxon>Sphingobacteriia</taxon>
        <taxon>Sphingobacteriales</taxon>
        <taxon>Sphingobacteriaceae</taxon>
        <taxon>Pseudopedobacter</taxon>
    </lineage>
</organism>
<gene>
    <name evidence="2" type="ORF">DI598_10805</name>
</gene>
<proteinExistence type="predicted"/>
<evidence type="ECO:0000313" key="3">
    <source>
        <dbReference type="Proteomes" id="UP000249645"/>
    </source>
</evidence>
<dbReference type="AlphaFoldDB" id="A0A2W5EUJ5"/>
<evidence type="ECO:0000313" key="2">
    <source>
        <dbReference type="EMBL" id="PZP47615.1"/>
    </source>
</evidence>